<sequence length="298" mass="34434">MNELKEIYDRITFLRKKGVKMKEMAEQTHLTPSVLSAMYSTVFPTYFKNVEKGMDEDDALDNALVWVNNLSKKKFLGSLPQMKQELFVMDVAVKEKSDGRNPFLDELEYNANRSVNYIANYSGIYTSYSLSSSTDDLKIEPYFIAPTENGSHIEVGHTNAHGTTHWGVGLMNGMSHLYLAFNESQSPQLSIFNICLKLPLYDRPPFLRGIYQCLDYNFNPIARRILLVKQTDDTNRQKFLQQQGVLKSYEELDETELLYYDYTCREGDVIRMCNIPIQKMSMEDLALEKKILELTNCK</sequence>
<dbReference type="AlphaFoldDB" id="A0A926F9T5"/>
<name>A0A926F9T5_9BACT</name>
<evidence type="ECO:0000313" key="1">
    <source>
        <dbReference type="EMBL" id="MBC8594474.1"/>
    </source>
</evidence>
<dbReference type="EMBL" id="JACRTF010000001">
    <property type="protein sequence ID" value="MBC8594474.1"/>
    <property type="molecule type" value="Genomic_DNA"/>
</dbReference>
<organism evidence="1 2">
    <name type="scientific">Jilunia laotingensis</name>
    <dbReference type="NCBI Taxonomy" id="2763675"/>
    <lineage>
        <taxon>Bacteria</taxon>
        <taxon>Pseudomonadati</taxon>
        <taxon>Bacteroidota</taxon>
        <taxon>Bacteroidia</taxon>
        <taxon>Bacteroidales</taxon>
        <taxon>Bacteroidaceae</taxon>
        <taxon>Jilunia</taxon>
    </lineage>
</organism>
<keyword evidence="2" id="KW-1185">Reference proteome</keyword>
<protein>
    <submittedName>
        <fullName evidence="1">Uncharacterized protein</fullName>
    </submittedName>
</protein>
<accession>A0A926F9T5</accession>
<gene>
    <name evidence="1" type="ORF">H8744_14760</name>
</gene>
<evidence type="ECO:0000313" key="2">
    <source>
        <dbReference type="Proteomes" id="UP000651085"/>
    </source>
</evidence>
<reference evidence="1" key="1">
    <citation type="submission" date="2020-08" db="EMBL/GenBank/DDBJ databases">
        <title>Genome public.</title>
        <authorList>
            <person name="Liu C."/>
            <person name="Sun Q."/>
        </authorList>
    </citation>
    <scope>NUCLEOTIDE SEQUENCE</scope>
    <source>
        <strain evidence="1">N12</strain>
    </source>
</reference>
<dbReference type="Proteomes" id="UP000651085">
    <property type="component" value="Unassembled WGS sequence"/>
</dbReference>
<dbReference type="RefSeq" id="WP_262435565.1">
    <property type="nucleotide sequence ID" value="NZ_JACRTF010000001.1"/>
</dbReference>
<comment type="caution">
    <text evidence="1">The sequence shown here is derived from an EMBL/GenBank/DDBJ whole genome shotgun (WGS) entry which is preliminary data.</text>
</comment>
<proteinExistence type="predicted"/>